<reference evidence="2 3" key="1">
    <citation type="submission" date="2024-02" db="EMBL/GenBank/DDBJ databases">
        <title>Draft genome sequence of Collimonas sp. strain H4R21, an effective mineral-weathering bacterial strain isolated from the beech rhizosphere.</title>
        <authorList>
            <person name="Morin E."/>
            <person name="Uroz S."/>
            <person name="Leveau J.H.J."/>
            <person name="Kumar R."/>
            <person name="Rey M.W."/>
            <person name="Pham J."/>
        </authorList>
    </citation>
    <scope>NUCLEOTIDE SEQUENCE [LARGE SCALE GENOMIC DNA]</scope>
    <source>
        <strain evidence="2 3">H4R21</strain>
    </source>
</reference>
<dbReference type="EMBL" id="JBANDC010000009">
    <property type="protein sequence ID" value="MEM4988529.1"/>
    <property type="molecule type" value="Genomic_DNA"/>
</dbReference>
<sequence length="257" mass="28655">MQQTIKKRLQAFAIHLAISALIGAFIFALIYFVWFPSPYFLLTNGRELFLLLLGCDVVLGPLLTLVIFNILKSRRELRRDLMLIAFIQLAALGYGLHVIFEVRPLYVVFYGDQFNVVAADEVTTDPKLSGTPKLSLRSLLGPQIVGAKMPDNKDERQAILWSSVGGGADIFGMPKYFVPYQQMKDAVRQKAVTAQGFAEQNKIAAFNLARLEADYRAQRNPVGFVPVVVQSRFKYAAGVVSLATGELLQVEPVEEKK</sequence>
<keyword evidence="1" id="KW-1133">Transmembrane helix</keyword>
<gene>
    <name evidence="2" type="primary">tfpZ</name>
    <name evidence="2" type="ORF">V8G57_14130</name>
</gene>
<protein>
    <submittedName>
        <fullName evidence="2">TfpX/TfpZ family type IV pilin accessory protein</fullName>
    </submittedName>
</protein>
<feature type="transmembrane region" description="Helical" evidence="1">
    <location>
        <begin position="48"/>
        <end position="71"/>
    </location>
</feature>
<keyword evidence="3" id="KW-1185">Reference proteome</keyword>
<feature type="transmembrane region" description="Helical" evidence="1">
    <location>
        <begin position="12"/>
        <end position="36"/>
    </location>
</feature>
<evidence type="ECO:0000256" key="1">
    <source>
        <dbReference type="SAM" id="Phobius"/>
    </source>
</evidence>
<keyword evidence="1" id="KW-0812">Transmembrane</keyword>
<dbReference type="NCBIfam" id="NF041437">
    <property type="entry name" value="TfpZ"/>
    <property type="match status" value="1"/>
</dbReference>
<dbReference type="Proteomes" id="UP001495910">
    <property type="component" value="Unassembled WGS sequence"/>
</dbReference>
<evidence type="ECO:0000313" key="3">
    <source>
        <dbReference type="Proteomes" id="UP001495910"/>
    </source>
</evidence>
<dbReference type="RefSeq" id="WP_342829947.1">
    <property type="nucleotide sequence ID" value="NZ_JBANDC010000009.1"/>
</dbReference>
<accession>A0ABU9PX04</accession>
<dbReference type="InterPro" id="IPR047814">
    <property type="entry name" value="TfpX/TfpZ-like"/>
</dbReference>
<evidence type="ECO:0000313" key="2">
    <source>
        <dbReference type="EMBL" id="MEM4988529.1"/>
    </source>
</evidence>
<proteinExistence type="predicted"/>
<name>A0ABU9PX04_9BURK</name>
<organism evidence="2 3">
    <name type="scientific">Collimonas rhizosphaerae</name>
    <dbReference type="NCBI Taxonomy" id="3126357"/>
    <lineage>
        <taxon>Bacteria</taxon>
        <taxon>Pseudomonadati</taxon>
        <taxon>Pseudomonadota</taxon>
        <taxon>Betaproteobacteria</taxon>
        <taxon>Burkholderiales</taxon>
        <taxon>Oxalobacteraceae</taxon>
        <taxon>Collimonas</taxon>
    </lineage>
</organism>
<feature type="transmembrane region" description="Helical" evidence="1">
    <location>
        <begin position="83"/>
        <end position="100"/>
    </location>
</feature>
<keyword evidence="1" id="KW-0472">Membrane</keyword>
<comment type="caution">
    <text evidence="2">The sequence shown here is derived from an EMBL/GenBank/DDBJ whole genome shotgun (WGS) entry which is preliminary data.</text>
</comment>